<gene>
    <name evidence="8" type="ORF">AMPC_07780</name>
</gene>
<dbReference type="SUPFAM" id="SSF46626">
    <property type="entry name" value="Cytochrome c"/>
    <property type="match status" value="1"/>
</dbReference>
<feature type="chain" id="PRO_5046334841" description="Cytochrome c domain-containing protein" evidence="6">
    <location>
        <begin position="21"/>
        <end position="282"/>
    </location>
</feature>
<evidence type="ECO:0000256" key="5">
    <source>
        <dbReference type="SAM" id="MobiDB-lite"/>
    </source>
</evidence>
<keyword evidence="9" id="KW-1185">Reference proteome</keyword>
<dbReference type="InterPro" id="IPR009056">
    <property type="entry name" value="Cyt_c-like_dom"/>
</dbReference>
<dbReference type="PROSITE" id="PS51257">
    <property type="entry name" value="PROKAR_LIPOPROTEIN"/>
    <property type="match status" value="1"/>
</dbReference>
<reference evidence="9" key="1">
    <citation type="journal article" date="2022" name="Int. J. Syst. Evol. Microbiol.">
        <title>Anaeromyxobacter oryzae sp. nov., Anaeromyxobacter diazotrophicus sp. nov. and Anaeromyxobacter paludicola sp. nov., isolated from paddy soils.</title>
        <authorList>
            <person name="Itoh H."/>
            <person name="Xu Z."/>
            <person name="Mise K."/>
            <person name="Masuda Y."/>
            <person name="Ushijima N."/>
            <person name="Hayakawa C."/>
            <person name="Shiratori Y."/>
            <person name="Senoo K."/>
        </authorList>
    </citation>
    <scope>NUCLEOTIDE SEQUENCE [LARGE SCALE GENOMIC DNA]</scope>
    <source>
        <strain evidence="9">Red630</strain>
    </source>
</reference>
<proteinExistence type="predicted"/>
<accession>A0ABM7X764</accession>
<evidence type="ECO:0000259" key="7">
    <source>
        <dbReference type="PROSITE" id="PS51007"/>
    </source>
</evidence>
<feature type="domain" description="Cytochrome c" evidence="7">
    <location>
        <begin position="180"/>
        <end position="282"/>
    </location>
</feature>
<keyword evidence="2 4" id="KW-0479">Metal-binding</keyword>
<dbReference type="InterPro" id="IPR036909">
    <property type="entry name" value="Cyt_c-like_dom_sf"/>
</dbReference>
<evidence type="ECO:0000256" key="3">
    <source>
        <dbReference type="ARBA" id="ARBA00023004"/>
    </source>
</evidence>
<evidence type="ECO:0000256" key="6">
    <source>
        <dbReference type="SAM" id="SignalP"/>
    </source>
</evidence>
<sequence length="282" mass="29933">MRKPSALAAALAAGALLACGAPRPRPPSGAPALTVKGRVENGPFVFGTSDLGRLPRRAFRAQDPRTGRAVEVEGVSLAAVLRDEVALERGADTAAVRARDGYLAAIPLSVVRQLQPVLADRADGKPLPALRLAWPNLDWPGLETDPRIRFWWVEGAVEVDVLAWDRSFGRALRLPPGTGDAARLGADDFAGQCLGCHRVRGVGGERGPELTRVAERLRAGLEPRIKAHGLAEAHRLGAAPPAEGAPARIAAFLVAIDAAGPLPRQEERREEEPPAGPLRSPW</sequence>
<name>A0ABM7X764_9BACT</name>
<dbReference type="Proteomes" id="UP001162734">
    <property type="component" value="Chromosome"/>
</dbReference>
<protein>
    <recommendedName>
        <fullName evidence="7">Cytochrome c domain-containing protein</fullName>
    </recommendedName>
</protein>
<dbReference type="InterPro" id="IPR036374">
    <property type="entry name" value="OxRdtase_Mopterin-bd_sf"/>
</dbReference>
<evidence type="ECO:0000256" key="4">
    <source>
        <dbReference type="PROSITE-ProRule" id="PRU00433"/>
    </source>
</evidence>
<keyword evidence="1 4" id="KW-0349">Heme</keyword>
<feature type="signal peptide" evidence="6">
    <location>
        <begin position="1"/>
        <end position="20"/>
    </location>
</feature>
<feature type="region of interest" description="Disordered" evidence="5">
    <location>
        <begin position="260"/>
        <end position="282"/>
    </location>
</feature>
<dbReference type="RefSeq" id="WP_248344499.1">
    <property type="nucleotide sequence ID" value="NZ_AP025592.1"/>
</dbReference>
<dbReference type="PROSITE" id="PS51007">
    <property type="entry name" value="CYTC"/>
    <property type="match status" value="1"/>
</dbReference>
<keyword evidence="3 4" id="KW-0408">Iron</keyword>
<evidence type="ECO:0000313" key="8">
    <source>
        <dbReference type="EMBL" id="BDG07665.1"/>
    </source>
</evidence>
<evidence type="ECO:0000313" key="9">
    <source>
        <dbReference type="Proteomes" id="UP001162734"/>
    </source>
</evidence>
<organism evidence="8 9">
    <name type="scientific">Anaeromyxobacter paludicola</name>
    <dbReference type="NCBI Taxonomy" id="2918171"/>
    <lineage>
        <taxon>Bacteria</taxon>
        <taxon>Pseudomonadati</taxon>
        <taxon>Myxococcota</taxon>
        <taxon>Myxococcia</taxon>
        <taxon>Myxococcales</taxon>
        <taxon>Cystobacterineae</taxon>
        <taxon>Anaeromyxobacteraceae</taxon>
        <taxon>Anaeromyxobacter</taxon>
    </lineage>
</organism>
<dbReference type="EMBL" id="AP025592">
    <property type="protein sequence ID" value="BDG07665.1"/>
    <property type="molecule type" value="Genomic_DNA"/>
</dbReference>
<evidence type="ECO:0000256" key="2">
    <source>
        <dbReference type="ARBA" id="ARBA00022723"/>
    </source>
</evidence>
<dbReference type="Gene3D" id="3.90.420.10">
    <property type="entry name" value="Oxidoreductase, molybdopterin-binding domain"/>
    <property type="match status" value="1"/>
</dbReference>
<dbReference type="Gene3D" id="1.10.760.10">
    <property type="entry name" value="Cytochrome c-like domain"/>
    <property type="match status" value="1"/>
</dbReference>
<keyword evidence="6" id="KW-0732">Signal</keyword>
<evidence type="ECO:0000256" key="1">
    <source>
        <dbReference type="ARBA" id="ARBA00022617"/>
    </source>
</evidence>